<sequence length="606" mass="67622">MPATSSTIRYGMLLQTKKNKKNQDTTIMKAKYALIALLAITFWGCDDNTAGLGLGMFPGSDQNINGKLSTFDVTTESVHAGKIYAMTNVGYVGKFTDETFGTYQAGFLAELNCPSGMTFPGVYNGTALNDKKKATNIMVDEAGLGDDAIGIYNTDNINDPKRKLIGNIHTIELYLWYSSYFGDSLTACRLSVYALNENLDTKNAYYTDITPEDYYDANTDNSLLGTKAYTAVDLSVKDSIRKLSTYVPSVHVSFRDKAAKEIGKEIIKRANELGVNFDNKEFRKIFKGIYVKSDYGDGTVLYINQAQMNVVYKCYAVDTLTGVKLEKKVVKEGESKDSTYYGYRTFATTREVIQANQLDNDKDAIQKCINEDTWTYLKSPAGIFTQITLPISQIADSLLNQTAEKRQSDILNAVKLGIPIYNETSDKKFGMSTPSNVLLIRKKYKDSFFEKNQLSDEITSSLFRPTTTSFTQYTFNNITQMINDCLADREKAEKEIHEKGSITIKITDLDGNSKDETVNNIKDWEDLSEWNKFVLIPVLVTTDSSSSNSYYGSSNVISIQHDLKPGYARLKGGKKGTIQDAKGNPVYPEYVLKLEVVSTNFGTKSK</sequence>
<evidence type="ECO:0000313" key="1">
    <source>
        <dbReference type="EMBL" id="EIY87988.1"/>
    </source>
</evidence>
<dbReference type="InterPro" id="IPR025366">
    <property type="entry name" value="DUF4270"/>
</dbReference>
<accession>I9UZ07</accession>
<organism evidence="1 2">
    <name type="scientific">Bacteroides xylanisolvens CL03T12C04</name>
    <dbReference type="NCBI Taxonomy" id="997892"/>
    <lineage>
        <taxon>Bacteria</taxon>
        <taxon>Pseudomonadati</taxon>
        <taxon>Bacteroidota</taxon>
        <taxon>Bacteroidia</taxon>
        <taxon>Bacteroidales</taxon>
        <taxon>Bacteroidaceae</taxon>
        <taxon>Bacteroides</taxon>
    </lineage>
</organism>
<dbReference type="AlphaFoldDB" id="I9UZ07"/>
<proteinExistence type="predicted"/>
<dbReference type="PATRIC" id="fig|997892.3.peg.376"/>
<evidence type="ECO:0000313" key="2">
    <source>
        <dbReference type="Proteomes" id="UP000003566"/>
    </source>
</evidence>
<gene>
    <name evidence="1" type="ORF">HMPREF1074_00377</name>
</gene>
<name>I9UZ07_9BACE</name>
<reference evidence="1 2" key="1">
    <citation type="submission" date="2012-02" db="EMBL/GenBank/DDBJ databases">
        <title>The Genome Sequence of Bacteroides xylanisolvens CL03T12C04.</title>
        <authorList>
            <consortium name="The Broad Institute Genome Sequencing Platform"/>
            <person name="Earl A."/>
            <person name="Ward D."/>
            <person name="Feldgarden M."/>
            <person name="Gevers D."/>
            <person name="Zitomersky N.L."/>
            <person name="Coyne M.J."/>
            <person name="Comstock L.E."/>
            <person name="Young S.K."/>
            <person name="Zeng Q."/>
            <person name="Gargeya S."/>
            <person name="Fitzgerald M."/>
            <person name="Haas B."/>
            <person name="Abouelleil A."/>
            <person name="Alvarado L."/>
            <person name="Arachchi H.M."/>
            <person name="Berlin A."/>
            <person name="Chapman S.B."/>
            <person name="Gearin G."/>
            <person name="Goldberg J."/>
            <person name="Griggs A."/>
            <person name="Gujja S."/>
            <person name="Hansen M."/>
            <person name="Heiman D."/>
            <person name="Howarth C."/>
            <person name="Larimer J."/>
            <person name="Lui A."/>
            <person name="MacDonald P.J.P."/>
            <person name="McCowen C."/>
            <person name="Montmayeur A."/>
            <person name="Murphy C."/>
            <person name="Neiman D."/>
            <person name="Pearson M."/>
            <person name="Priest M."/>
            <person name="Roberts A."/>
            <person name="Saif S."/>
            <person name="Shea T."/>
            <person name="Sisk P."/>
            <person name="Stolte C."/>
            <person name="Sykes S."/>
            <person name="Wortman J."/>
            <person name="Nusbaum C."/>
            <person name="Birren B."/>
        </authorList>
    </citation>
    <scope>NUCLEOTIDE SEQUENCE [LARGE SCALE GENOMIC DNA]</scope>
    <source>
        <strain evidence="1 2">CL03T12C04</strain>
    </source>
</reference>
<dbReference type="Pfam" id="PF14092">
    <property type="entry name" value="DUF4270"/>
    <property type="match status" value="1"/>
</dbReference>
<protein>
    <recommendedName>
        <fullName evidence="3">DUF4270 domain-containing protein</fullName>
    </recommendedName>
</protein>
<dbReference type="EMBL" id="AGXE01000004">
    <property type="protein sequence ID" value="EIY87988.1"/>
    <property type="molecule type" value="Genomic_DNA"/>
</dbReference>
<dbReference type="Proteomes" id="UP000003566">
    <property type="component" value="Unassembled WGS sequence"/>
</dbReference>
<comment type="caution">
    <text evidence="1">The sequence shown here is derived from an EMBL/GenBank/DDBJ whole genome shotgun (WGS) entry which is preliminary data.</text>
</comment>
<dbReference type="HOGENOM" id="CLU_041004_0_0_10"/>
<evidence type="ECO:0008006" key="3">
    <source>
        <dbReference type="Google" id="ProtNLM"/>
    </source>
</evidence>